<evidence type="ECO:0000313" key="2">
    <source>
        <dbReference type="EMBL" id="QJA61255.1"/>
    </source>
</evidence>
<gene>
    <name evidence="3" type="ORF">MM415A00352_0014</name>
    <name evidence="2" type="ORF">MM415B00971_0014</name>
</gene>
<sequence length="184" mass="21688">MNDDNKYDWQKDIRVNPQNLLQSMYEQSDIFAKYAKLFADSLSKKQFLLRKIEKLKADVEKEVRSNPSDFGVEDIREATIKAIVLTDERVQSLGNELDVVEEEYNTWAQVMKGLEHRRSMLKYMTQLIKEGVYSVPDFIERHTKDIKREIDSLSEQEHIKELNRRYHNVSRQNEKSQSGSKDSA</sequence>
<dbReference type="AlphaFoldDB" id="A0A6M3KLZ5"/>
<dbReference type="EMBL" id="MT141435">
    <property type="protein sequence ID" value="QJA61255.1"/>
    <property type="molecule type" value="Genomic_DNA"/>
</dbReference>
<protein>
    <submittedName>
        <fullName evidence="3">Uncharacterized protein</fullName>
    </submittedName>
</protein>
<organism evidence="3">
    <name type="scientific">viral metagenome</name>
    <dbReference type="NCBI Taxonomy" id="1070528"/>
    <lineage>
        <taxon>unclassified sequences</taxon>
        <taxon>metagenomes</taxon>
        <taxon>organismal metagenomes</taxon>
    </lineage>
</organism>
<feature type="compositionally biased region" description="Polar residues" evidence="1">
    <location>
        <begin position="169"/>
        <end position="184"/>
    </location>
</feature>
<accession>A0A6M3KLZ5</accession>
<evidence type="ECO:0000313" key="3">
    <source>
        <dbReference type="EMBL" id="QJA82912.1"/>
    </source>
</evidence>
<name>A0A6M3KLZ5_9ZZZZ</name>
<dbReference type="EMBL" id="MT142499">
    <property type="protein sequence ID" value="QJA82912.1"/>
    <property type="molecule type" value="Genomic_DNA"/>
</dbReference>
<feature type="region of interest" description="Disordered" evidence="1">
    <location>
        <begin position="161"/>
        <end position="184"/>
    </location>
</feature>
<evidence type="ECO:0000256" key="1">
    <source>
        <dbReference type="SAM" id="MobiDB-lite"/>
    </source>
</evidence>
<reference evidence="3" key="1">
    <citation type="submission" date="2020-03" db="EMBL/GenBank/DDBJ databases">
        <title>The deep terrestrial virosphere.</title>
        <authorList>
            <person name="Holmfeldt K."/>
            <person name="Nilsson E."/>
            <person name="Simone D."/>
            <person name="Lopez-Fernandez M."/>
            <person name="Wu X."/>
            <person name="de Brujin I."/>
            <person name="Lundin D."/>
            <person name="Andersson A."/>
            <person name="Bertilsson S."/>
            <person name="Dopson M."/>
        </authorList>
    </citation>
    <scope>NUCLEOTIDE SEQUENCE</scope>
    <source>
        <strain evidence="3">MM415A00352</strain>
        <strain evidence="2">MM415B00971</strain>
    </source>
</reference>
<proteinExistence type="predicted"/>